<dbReference type="AlphaFoldDB" id="A0A507D5B8"/>
<dbReference type="GO" id="GO:0000256">
    <property type="term" value="P:allantoin catabolic process"/>
    <property type="evidence" value="ECO:0007669"/>
    <property type="project" value="InterPro"/>
</dbReference>
<dbReference type="PANTHER" id="PTHR12045:SF3">
    <property type="entry name" value="INACTIVE ALLANTOICASE-RELATED"/>
    <property type="match status" value="1"/>
</dbReference>
<comment type="similarity">
    <text evidence="1">Belongs to the allantoicase family.</text>
</comment>
<feature type="domain" description="Allantoicase" evidence="2">
    <location>
        <begin position="1"/>
        <end position="150"/>
    </location>
</feature>
<dbReference type="Proteomes" id="UP000320475">
    <property type="component" value="Unassembled WGS sequence"/>
</dbReference>
<reference evidence="3 4" key="1">
    <citation type="journal article" date="2019" name="Sci. Rep.">
        <title>Comparative genomics of chytrid fungi reveal insights into the obligate biotrophic and pathogenic lifestyle of Synchytrium endobioticum.</title>
        <authorList>
            <person name="van de Vossenberg B.T.L.H."/>
            <person name="Warris S."/>
            <person name="Nguyen H.D.T."/>
            <person name="van Gent-Pelzer M.P.E."/>
            <person name="Joly D.L."/>
            <person name="van de Geest H.C."/>
            <person name="Bonants P.J.M."/>
            <person name="Smith D.S."/>
            <person name="Levesque C.A."/>
            <person name="van der Lee T.A.J."/>
        </authorList>
    </citation>
    <scope>NUCLEOTIDE SEQUENCE [LARGE SCALE GENOMIC DNA]</scope>
    <source>
        <strain evidence="3 4">LEV6574</strain>
    </source>
</reference>
<sequence>GYAVAASNGHYGSPANLILPSRAAGMHDGWETARDPHRPPVFALGPDGYLVSPHCESCVFRMGLRGVIDSVHVDTEFFKGNYPESCLLQGTDHPGPDLDNADWFDIVPRSRLTANALHSFESSSGNPCTHVKLSIFPDGGVSRLRVFGYIV</sequence>
<evidence type="ECO:0000313" key="3">
    <source>
        <dbReference type="EMBL" id="TPX46541.1"/>
    </source>
</evidence>
<accession>A0A507D5B8</accession>
<evidence type="ECO:0000313" key="4">
    <source>
        <dbReference type="Proteomes" id="UP000320475"/>
    </source>
</evidence>
<organism evidence="3 4">
    <name type="scientific">Synchytrium endobioticum</name>
    <dbReference type="NCBI Taxonomy" id="286115"/>
    <lineage>
        <taxon>Eukaryota</taxon>
        <taxon>Fungi</taxon>
        <taxon>Fungi incertae sedis</taxon>
        <taxon>Chytridiomycota</taxon>
        <taxon>Chytridiomycota incertae sedis</taxon>
        <taxon>Chytridiomycetes</taxon>
        <taxon>Synchytriales</taxon>
        <taxon>Synchytriaceae</taxon>
        <taxon>Synchytrium</taxon>
    </lineage>
</organism>
<feature type="non-terminal residue" evidence="3">
    <location>
        <position position="1"/>
    </location>
</feature>
<comment type="caution">
    <text evidence="3">The sequence shown here is derived from an EMBL/GenBank/DDBJ whole genome shotgun (WGS) entry which is preliminary data.</text>
</comment>
<dbReference type="OrthoDB" id="10266039at2759"/>
<dbReference type="Gene3D" id="2.60.120.260">
    <property type="entry name" value="Galactose-binding domain-like"/>
    <property type="match status" value="1"/>
</dbReference>
<dbReference type="InterPro" id="IPR005164">
    <property type="entry name" value="Allantoicase"/>
</dbReference>
<dbReference type="EMBL" id="QEAM01000101">
    <property type="protein sequence ID" value="TPX46541.1"/>
    <property type="molecule type" value="Genomic_DNA"/>
</dbReference>
<name>A0A507D5B8_9FUNG</name>
<dbReference type="InterPro" id="IPR008979">
    <property type="entry name" value="Galactose-bd-like_sf"/>
</dbReference>
<dbReference type="Pfam" id="PF03561">
    <property type="entry name" value="Allantoicase"/>
    <property type="match status" value="1"/>
</dbReference>
<dbReference type="GO" id="GO:0004037">
    <property type="term" value="F:allantoicase activity"/>
    <property type="evidence" value="ECO:0007669"/>
    <property type="project" value="InterPro"/>
</dbReference>
<dbReference type="InterPro" id="IPR015908">
    <property type="entry name" value="Allantoicase_dom"/>
</dbReference>
<dbReference type="PANTHER" id="PTHR12045">
    <property type="entry name" value="ALLANTOICASE"/>
    <property type="match status" value="1"/>
</dbReference>
<dbReference type="SUPFAM" id="SSF49785">
    <property type="entry name" value="Galactose-binding domain-like"/>
    <property type="match status" value="1"/>
</dbReference>
<evidence type="ECO:0000259" key="2">
    <source>
        <dbReference type="Pfam" id="PF03561"/>
    </source>
</evidence>
<gene>
    <name evidence="3" type="primary">DAL2</name>
    <name evidence="3" type="ORF">SeLEV6574_g03160</name>
</gene>
<evidence type="ECO:0000256" key="1">
    <source>
        <dbReference type="ARBA" id="ARBA00009242"/>
    </source>
</evidence>
<dbReference type="VEuPathDB" id="FungiDB:SeMB42_g02221"/>
<proteinExistence type="inferred from homology"/>
<protein>
    <submittedName>
        <fullName evidence="3">Allantoicase</fullName>
    </submittedName>
</protein>